<gene>
    <name evidence="1" type="ORF">S01H4_63225</name>
</gene>
<name>X1DX04_9ZZZZ</name>
<dbReference type="AlphaFoldDB" id="X1DX04"/>
<dbReference type="EMBL" id="BART01037961">
    <property type="protein sequence ID" value="GAH12740.1"/>
    <property type="molecule type" value="Genomic_DNA"/>
</dbReference>
<proteinExistence type="predicted"/>
<comment type="caution">
    <text evidence="1">The sequence shown here is derived from an EMBL/GenBank/DDBJ whole genome shotgun (WGS) entry which is preliminary data.</text>
</comment>
<protein>
    <submittedName>
        <fullName evidence="1">Uncharacterized protein</fullName>
    </submittedName>
</protein>
<reference evidence="1" key="1">
    <citation type="journal article" date="2014" name="Front. Microbiol.">
        <title>High frequency of phylogenetically diverse reductive dehalogenase-homologous genes in deep subseafloor sedimentary metagenomes.</title>
        <authorList>
            <person name="Kawai M."/>
            <person name="Futagami T."/>
            <person name="Toyoda A."/>
            <person name="Takaki Y."/>
            <person name="Nishi S."/>
            <person name="Hori S."/>
            <person name="Arai W."/>
            <person name="Tsubouchi T."/>
            <person name="Morono Y."/>
            <person name="Uchiyama I."/>
            <person name="Ito T."/>
            <person name="Fujiyama A."/>
            <person name="Inagaki F."/>
            <person name="Takami H."/>
        </authorList>
    </citation>
    <scope>NUCLEOTIDE SEQUENCE</scope>
    <source>
        <strain evidence="1">Expedition CK06-06</strain>
    </source>
</reference>
<accession>X1DX04</accession>
<feature type="non-terminal residue" evidence="1">
    <location>
        <position position="1"/>
    </location>
</feature>
<sequence length="117" mass="12785">PFGFPTTSRYIDEDINAIKTGIEAAGEYDGIQYMLAIPAGCEIARSNGQRINTLNLNKIDGVELTFGKTDVEFSEPCVLYMAEGGQIFKDNGEWDGDGVWVEVGSFMSIVDHIATLD</sequence>
<organism evidence="1">
    <name type="scientific">marine sediment metagenome</name>
    <dbReference type="NCBI Taxonomy" id="412755"/>
    <lineage>
        <taxon>unclassified sequences</taxon>
        <taxon>metagenomes</taxon>
        <taxon>ecological metagenomes</taxon>
    </lineage>
</organism>
<evidence type="ECO:0000313" key="1">
    <source>
        <dbReference type="EMBL" id="GAH12740.1"/>
    </source>
</evidence>